<feature type="signal peptide" evidence="1">
    <location>
        <begin position="1"/>
        <end position="25"/>
    </location>
</feature>
<name>A0A1I7YZB3_9BILA</name>
<keyword evidence="2" id="KW-1185">Reference proteome</keyword>
<dbReference type="SUPFAM" id="SSF57302">
    <property type="entry name" value="Snake toxin-like"/>
    <property type="match status" value="1"/>
</dbReference>
<evidence type="ECO:0000313" key="3">
    <source>
        <dbReference type="WBParaSite" id="L893_g21227.t1"/>
    </source>
</evidence>
<evidence type="ECO:0000256" key="1">
    <source>
        <dbReference type="SAM" id="SignalP"/>
    </source>
</evidence>
<dbReference type="Proteomes" id="UP000095287">
    <property type="component" value="Unplaced"/>
</dbReference>
<reference evidence="3" key="1">
    <citation type="submission" date="2016-11" db="UniProtKB">
        <authorList>
            <consortium name="WormBaseParasite"/>
        </authorList>
    </citation>
    <scope>IDENTIFICATION</scope>
</reference>
<organism evidence="2 3">
    <name type="scientific">Steinernema glaseri</name>
    <dbReference type="NCBI Taxonomy" id="37863"/>
    <lineage>
        <taxon>Eukaryota</taxon>
        <taxon>Metazoa</taxon>
        <taxon>Ecdysozoa</taxon>
        <taxon>Nematoda</taxon>
        <taxon>Chromadorea</taxon>
        <taxon>Rhabditida</taxon>
        <taxon>Tylenchina</taxon>
        <taxon>Panagrolaimomorpha</taxon>
        <taxon>Strongyloidoidea</taxon>
        <taxon>Steinernematidae</taxon>
        <taxon>Steinernema</taxon>
    </lineage>
</organism>
<dbReference type="InterPro" id="IPR045860">
    <property type="entry name" value="Snake_toxin-like_sf"/>
</dbReference>
<evidence type="ECO:0000313" key="2">
    <source>
        <dbReference type="Proteomes" id="UP000095287"/>
    </source>
</evidence>
<feature type="chain" id="PRO_5009312764" evidence="1">
    <location>
        <begin position="26"/>
        <end position="123"/>
    </location>
</feature>
<sequence length="123" mass="13446">MIHTPTPLVICVLFVTLVDLKGASGLTCYQQSSQVGEPVVSQGYCQPEQFPYCVKATSGNYVLRDCDKLYYCEQFGNGCMTVARYGQIFGEVCCCNTDRCNSASAFKVSLVAVLLLVTVLVYV</sequence>
<proteinExistence type="predicted"/>
<dbReference type="WBParaSite" id="L893_g21227.t1">
    <property type="protein sequence ID" value="L893_g21227.t1"/>
    <property type="gene ID" value="L893_g21227"/>
</dbReference>
<keyword evidence="1" id="KW-0732">Signal</keyword>
<dbReference type="AlphaFoldDB" id="A0A1I7YZB3"/>
<protein>
    <submittedName>
        <fullName evidence="3">UPAR/Ly6 domain-containing protein</fullName>
    </submittedName>
</protein>
<accession>A0A1I7YZB3</accession>